<dbReference type="EMBL" id="UGTV01000015">
    <property type="protein sequence ID" value="SUC09932.1"/>
    <property type="molecule type" value="Genomic_DNA"/>
</dbReference>
<reference evidence="1 2" key="1">
    <citation type="submission" date="2018-06" db="EMBL/GenBank/DDBJ databases">
        <authorList>
            <consortium name="Pathogen Informatics"/>
            <person name="Doyle S."/>
        </authorList>
    </citation>
    <scope>NUCLEOTIDE SEQUENCE [LARGE SCALE GENOMIC DNA]</scope>
    <source>
        <strain evidence="1 2">NCTC11621</strain>
    </source>
</reference>
<dbReference type="RefSeq" id="WP_046338488.1">
    <property type="nucleotide sequence ID" value="NZ_UATN01000048.1"/>
</dbReference>
<dbReference type="AlphaFoldDB" id="A0A379EUF3"/>
<evidence type="ECO:0000313" key="2">
    <source>
        <dbReference type="Proteomes" id="UP000254704"/>
    </source>
</evidence>
<evidence type="ECO:0000313" key="1">
    <source>
        <dbReference type="EMBL" id="SUC09932.1"/>
    </source>
</evidence>
<name>A0A379EUF3_9PAST</name>
<protein>
    <submittedName>
        <fullName evidence="1">Uncharacterized protein</fullName>
    </submittedName>
</protein>
<accession>A0A379EUF3</accession>
<sequence>MSNINSFRSLSIDTIDEINKLTEQAKSLIQIVLNDGNDLSCGFASSQQVITGTLWAALDLVSQIDHHISNAK</sequence>
<dbReference type="Proteomes" id="UP000254704">
    <property type="component" value="Unassembled WGS sequence"/>
</dbReference>
<gene>
    <name evidence="1" type="ORF">NCTC11621_00960</name>
</gene>
<organism evidence="1 2">
    <name type="scientific">Pasteurella canis</name>
    <dbReference type="NCBI Taxonomy" id="753"/>
    <lineage>
        <taxon>Bacteria</taxon>
        <taxon>Pseudomonadati</taxon>
        <taxon>Pseudomonadota</taxon>
        <taxon>Gammaproteobacteria</taxon>
        <taxon>Pasteurellales</taxon>
        <taxon>Pasteurellaceae</taxon>
        <taxon>Pasteurella</taxon>
    </lineage>
</organism>
<proteinExistence type="predicted"/>